<sequence>MLRVLRRTNTLYAIFTHSPGTDTAPSAFHLSGISVMFLPTSTEDVILSEGVGRYCRERVFRVVTKASANGISSLRLSYLDTPQHLAPAQTGSTAAQTCNYLPFHCPPLLYVPITSASPSG</sequence>
<reference evidence="1 2" key="1">
    <citation type="submission" date="2024-04" db="EMBL/GenBank/DDBJ databases">
        <authorList>
            <person name="Waldvogel A.-M."/>
            <person name="Schoenle A."/>
        </authorList>
    </citation>
    <scope>NUCLEOTIDE SEQUENCE [LARGE SCALE GENOMIC DNA]</scope>
</reference>
<dbReference type="EMBL" id="OZ035824">
    <property type="protein sequence ID" value="CAL1592001.1"/>
    <property type="molecule type" value="Genomic_DNA"/>
</dbReference>
<dbReference type="Proteomes" id="UP001497482">
    <property type="component" value="Chromosome 2"/>
</dbReference>
<protein>
    <submittedName>
        <fullName evidence="1">Uncharacterized protein</fullName>
    </submittedName>
</protein>
<name>A0AAV2KUX4_KNICA</name>
<accession>A0AAV2KUX4</accession>
<proteinExistence type="predicted"/>
<organism evidence="1 2">
    <name type="scientific">Knipowitschia caucasica</name>
    <name type="common">Caucasian dwarf goby</name>
    <name type="synonym">Pomatoschistus caucasicus</name>
    <dbReference type="NCBI Taxonomy" id="637954"/>
    <lineage>
        <taxon>Eukaryota</taxon>
        <taxon>Metazoa</taxon>
        <taxon>Chordata</taxon>
        <taxon>Craniata</taxon>
        <taxon>Vertebrata</taxon>
        <taxon>Euteleostomi</taxon>
        <taxon>Actinopterygii</taxon>
        <taxon>Neopterygii</taxon>
        <taxon>Teleostei</taxon>
        <taxon>Neoteleostei</taxon>
        <taxon>Acanthomorphata</taxon>
        <taxon>Gobiaria</taxon>
        <taxon>Gobiiformes</taxon>
        <taxon>Gobioidei</taxon>
        <taxon>Gobiidae</taxon>
        <taxon>Gobiinae</taxon>
        <taxon>Knipowitschia</taxon>
    </lineage>
</organism>
<keyword evidence="2" id="KW-1185">Reference proteome</keyword>
<evidence type="ECO:0000313" key="1">
    <source>
        <dbReference type="EMBL" id="CAL1592001.1"/>
    </source>
</evidence>
<evidence type="ECO:0000313" key="2">
    <source>
        <dbReference type="Proteomes" id="UP001497482"/>
    </source>
</evidence>
<gene>
    <name evidence="1" type="ORF">KC01_LOCUS21322</name>
</gene>
<dbReference type="AlphaFoldDB" id="A0AAV2KUX4"/>